<feature type="transmembrane region" description="Helical" evidence="20">
    <location>
        <begin position="94"/>
        <end position="116"/>
    </location>
</feature>
<comment type="function">
    <text evidence="1">Iron-sulfur subunit of the cytochrome bc1 complex, an essential component of the respiratory electron transport chain required for ATP synthesis. The bc1 complex catalyzes the oxidation of menaquinol and the reduction of cytochrome c in the respiratory chain. The bc1 complex operates through a Q-cycle mechanism that couples electron transfer to generation of the proton gradient that drives ATP synthesis.</text>
</comment>
<evidence type="ECO:0000256" key="12">
    <source>
        <dbReference type="ARBA" id="ARBA00022989"/>
    </source>
</evidence>
<evidence type="ECO:0000313" key="22">
    <source>
        <dbReference type="EMBL" id="GIF78951.1"/>
    </source>
</evidence>
<keyword evidence="8 20" id="KW-0812">Transmembrane</keyword>
<evidence type="ECO:0000256" key="2">
    <source>
        <dbReference type="ARBA" id="ARBA00004651"/>
    </source>
</evidence>
<keyword evidence="13" id="KW-0560">Oxidoreductase</keyword>
<keyword evidence="17" id="KW-1015">Disulfide bond</keyword>
<keyword evidence="6" id="KW-1003">Cell membrane</keyword>
<evidence type="ECO:0000256" key="15">
    <source>
        <dbReference type="ARBA" id="ARBA00023014"/>
    </source>
</evidence>
<evidence type="ECO:0000256" key="3">
    <source>
        <dbReference type="ARBA" id="ARBA00010651"/>
    </source>
</evidence>
<feature type="transmembrane region" description="Helical" evidence="20">
    <location>
        <begin position="58"/>
        <end position="82"/>
    </location>
</feature>
<dbReference type="Proteomes" id="UP000601223">
    <property type="component" value="Unassembled WGS sequence"/>
</dbReference>
<dbReference type="GO" id="GO:0016705">
    <property type="term" value="F:oxidoreductase activity, acting on paired donors, with incorporation or reduction of molecular oxygen"/>
    <property type="evidence" value="ECO:0007669"/>
    <property type="project" value="UniProtKB-ARBA"/>
</dbReference>
<accession>A0A8J3J7X7</accession>
<evidence type="ECO:0000256" key="10">
    <source>
        <dbReference type="ARBA" id="ARBA00022723"/>
    </source>
</evidence>
<evidence type="ECO:0000259" key="21">
    <source>
        <dbReference type="PROSITE" id="PS51296"/>
    </source>
</evidence>
<evidence type="ECO:0000256" key="9">
    <source>
        <dbReference type="ARBA" id="ARBA00022714"/>
    </source>
</evidence>
<organism evidence="22 23">
    <name type="scientific">Catellatospora bangladeshensis</name>
    <dbReference type="NCBI Taxonomy" id="310355"/>
    <lineage>
        <taxon>Bacteria</taxon>
        <taxon>Bacillati</taxon>
        <taxon>Actinomycetota</taxon>
        <taxon>Actinomycetes</taxon>
        <taxon>Micromonosporales</taxon>
        <taxon>Micromonosporaceae</taxon>
        <taxon>Catellatospora</taxon>
    </lineage>
</organism>
<keyword evidence="11" id="KW-0249">Electron transport</keyword>
<dbReference type="InterPro" id="IPR036922">
    <property type="entry name" value="Rieske_2Fe-2S_sf"/>
</dbReference>
<dbReference type="PROSITE" id="PS51296">
    <property type="entry name" value="RIESKE"/>
    <property type="match status" value="1"/>
</dbReference>
<dbReference type="GO" id="GO:0051537">
    <property type="term" value="F:2 iron, 2 sulfur cluster binding"/>
    <property type="evidence" value="ECO:0007669"/>
    <property type="project" value="UniProtKB-KW"/>
</dbReference>
<evidence type="ECO:0000256" key="7">
    <source>
        <dbReference type="ARBA" id="ARBA00022660"/>
    </source>
</evidence>
<dbReference type="CDD" id="cd03467">
    <property type="entry name" value="Rieske"/>
    <property type="match status" value="1"/>
</dbReference>
<dbReference type="EMBL" id="BONF01000003">
    <property type="protein sequence ID" value="GIF78951.1"/>
    <property type="molecule type" value="Genomic_DNA"/>
</dbReference>
<evidence type="ECO:0000256" key="4">
    <source>
        <dbReference type="ARBA" id="ARBA00015816"/>
    </source>
</evidence>
<comment type="caution">
    <text evidence="22">The sequence shown here is derived from an EMBL/GenBank/DDBJ whole genome shotgun (WGS) entry which is preliminary data.</text>
</comment>
<gene>
    <name evidence="22" type="primary">qcrA</name>
    <name evidence="22" type="ORF">Cba03nite_03000</name>
</gene>
<evidence type="ECO:0000256" key="8">
    <source>
        <dbReference type="ARBA" id="ARBA00022692"/>
    </source>
</evidence>
<evidence type="ECO:0000256" key="13">
    <source>
        <dbReference type="ARBA" id="ARBA00023002"/>
    </source>
</evidence>
<evidence type="ECO:0000256" key="1">
    <source>
        <dbReference type="ARBA" id="ARBA00002494"/>
    </source>
</evidence>
<evidence type="ECO:0000256" key="20">
    <source>
        <dbReference type="SAM" id="Phobius"/>
    </source>
</evidence>
<evidence type="ECO:0000256" key="6">
    <source>
        <dbReference type="ARBA" id="ARBA00022475"/>
    </source>
</evidence>
<evidence type="ECO:0000256" key="14">
    <source>
        <dbReference type="ARBA" id="ARBA00023004"/>
    </source>
</evidence>
<dbReference type="GO" id="GO:0004497">
    <property type="term" value="F:monooxygenase activity"/>
    <property type="evidence" value="ECO:0007669"/>
    <property type="project" value="UniProtKB-ARBA"/>
</dbReference>
<evidence type="ECO:0000256" key="19">
    <source>
        <dbReference type="ARBA" id="ARBA00032409"/>
    </source>
</evidence>
<dbReference type="SUPFAM" id="SSF50022">
    <property type="entry name" value="ISP domain"/>
    <property type="match status" value="1"/>
</dbReference>
<evidence type="ECO:0000256" key="11">
    <source>
        <dbReference type="ARBA" id="ARBA00022982"/>
    </source>
</evidence>
<name>A0A8J3J7X7_9ACTN</name>
<evidence type="ECO:0000256" key="5">
    <source>
        <dbReference type="ARBA" id="ARBA00022448"/>
    </source>
</evidence>
<proteinExistence type="inferred from homology"/>
<keyword evidence="7" id="KW-0679">Respiratory chain</keyword>
<dbReference type="Pfam" id="PF19297">
    <property type="entry name" value="QcrA_N"/>
    <property type="match status" value="1"/>
</dbReference>
<keyword evidence="15" id="KW-0411">Iron-sulfur</keyword>
<protein>
    <recommendedName>
        <fullName evidence="4">Cytochrome bc1 complex Rieske iron-sulfur subunit</fullName>
    </recommendedName>
    <alternativeName>
        <fullName evidence="18">Cytochrome bc1 reductase complex subunit QcrA</fullName>
    </alternativeName>
    <alternativeName>
        <fullName evidence="19">Rieske iron-sulfur protein</fullName>
    </alternativeName>
</protein>
<dbReference type="InterPro" id="IPR045603">
    <property type="entry name" value="QcrA_N"/>
</dbReference>
<keyword evidence="10" id="KW-0479">Metal-binding</keyword>
<dbReference type="AlphaFoldDB" id="A0A8J3J7X7"/>
<dbReference type="GO" id="GO:0046872">
    <property type="term" value="F:metal ion binding"/>
    <property type="evidence" value="ECO:0007669"/>
    <property type="project" value="UniProtKB-KW"/>
</dbReference>
<dbReference type="RefSeq" id="WP_203740815.1">
    <property type="nucleotide sequence ID" value="NZ_BONF01000003.1"/>
</dbReference>
<keyword evidence="5" id="KW-0813">Transport</keyword>
<evidence type="ECO:0000256" key="18">
    <source>
        <dbReference type="ARBA" id="ARBA00029586"/>
    </source>
</evidence>
<keyword evidence="16 20" id="KW-0472">Membrane</keyword>
<keyword evidence="9" id="KW-0001">2Fe-2S</keyword>
<dbReference type="Gene3D" id="2.102.10.10">
    <property type="entry name" value="Rieske [2Fe-2S] iron-sulphur domain"/>
    <property type="match status" value="1"/>
</dbReference>
<dbReference type="PANTHER" id="PTHR10134">
    <property type="entry name" value="CYTOCHROME B-C1 COMPLEX SUBUNIT RIESKE, MITOCHONDRIAL"/>
    <property type="match status" value="1"/>
</dbReference>
<dbReference type="InterPro" id="IPR017941">
    <property type="entry name" value="Rieske_2Fe-2S"/>
</dbReference>
<feature type="domain" description="Rieske" evidence="21">
    <location>
        <begin position="276"/>
        <end position="341"/>
    </location>
</feature>
<evidence type="ECO:0000256" key="16">
    <source>
        <dbReference type="ARBA" id="ARBA00023136"/>
    </source>
</evidence>
<dbReference type="GO" id="GO:0005886">
    <property type="term" value="C:plasma membrane"/>
    <property type="evidence" value="ECO:0007669"/>
    <property type="project" value="UniProtKB-SubCell"/>
</dbReference>
<comment type="subcellular location">
    <subcellularLocation>
        <location evidence="2">Cell membrane</location>
        <topology evidence="2">Multi-pass membrane protein</topology>
    </subcellularLocation>
</comment>
<keyword evidence="23" id="KW-1185">Reference proteome</keyword>
<dbReference type="Pfam" id="PF00355">
    <property type="entry name" value="Rieske"/>
    <property type="match status" value="1"/>
</dbReference>
<evidence type="ECO:0000313" key="23">
    <source>
        <dbReference type="Proteomes" id="UP000601223"/>
    </source>
</evidence>
<feature type="transmembrane region" description="Helical" evidence="20">
    <location>
        <begin position="164"/>
        <end position="185"/>
    </location>
</feature>
<keyword evidence="14" id="KW-0408">Iron</keyword>
<dbReference type="InterPro" id="IPR014349">
    <property type="entry name" value="Rieske_Fe-S_prot"/>
</dbReference>
<comment type="similarity">
    <text evidence="3">Belongs to the Rieske iron-sulfur protein family.</text>
</comment>
<evidence type="ECO:0000256" key="17">
    <source>
        <dbReference type="ARBA" id="ARBA00023157"/>
    </source>
</evidence>
<reference evidence="22 23" key="1">
    <citation type="submission" date="2021-01" db="EMBL/GenBank/DDBJ databases">
        <title>Whole genome shotgun sequence of Catellatospora bangladeshensis NBRC 107357.</title>
        <authorList>
            <person name="Komaki H."/>
            <person name="Tamura T."/>
        </authorList>
    </citation>
    <scope>NUCLEOTIDE SEQUENCE [LARGE SCALE GENOMIC DNA]</scope>
    <source>
        <strain evidence="22 23">NBRC 107357</strain>
    </source>
</reference>
<sequence>MSDTSTQVRDASGVDLNDPELTRFDIVREGARRDGVEIVHYEPQYAPGSKGEKRMVRIVAFFFILTGLAATAFLVAFIWWPWEYEPGTNASKLYTPVLGLTLGLALLGIGLGILTWGKKLLPHEIAIQERHDGPSDPTEQKLTGNTLQFIGEEFGLSRRPLLKLSLLGLLPVGAVAAAVPIGALIKDPHHPDILFKTGFAGATPQNPIRLMRDDETLIRPEEVSTGGQITVFPHIPGGQTNHHADSPTLLIHLREDDAALLNGRLYNINQGSTWSSFVAYSKICTHAGCPASLYEQQTNRLLCPCHQSQFLITDNARPIFGPATRSLPMLPISVDAEGYLVATGDYKVPVGPAFWEKD</sequence>
<keyword evidence="12 20" id="KW-1133">Transmembrane helix</keyword>